<dbReference type="EMBL" id="WJNE01000007">
    <property type="protein sequence ID" value="MRG68851.1"/>
    <property type="molecule type" value="Genomic_DNA"/>
</dbReference>
<name>A0A1C1ZG50_LIMRT</name>
<dbReference type="RefSeq" id="WP_019253731.1">
    <property type="nucleotide sequence ID" value="NZ_CP029613.1"/>
</dbReference>
<protein>
    <recommendedName>
        <fullName evidence="1">Lreu-0056-like domain-containing protein</fullName>
    </recommendedName>
</protein>
<evidence type="ECO:0000313" key="3">
    <source>
        <dbReference type="EMBL" id="MRG74635.1"/>
    </source>
</evidence>
<reference evidence="6 7" key="2">
    <citation type="submission" date="2019-11" db="EMBL/GenBank/DDBJ databases">
        <title>Draft genome sequence of 12 host-associated Lactobacillus reuteri rodent strains.</title>
        <authorList>
            <person name="Zhang S."/>
            <person name="Ozcam M."/>
            <person name="Van Pijkeren J.P."/>
        </authorList>
    </citation>
    <scope>NUCLEOTIDE SEQUENCE [LARGE SCALE GENOMIC DNA]</scope>
    <source>
        <strain evidence="3 7">6799jm-1</strain>
        <strain evidence="2 6">Rat19</strain>
    </source>
</reference>
<comment type="caution">
    <text evidence="2">The sequence shown here is derived from an EMBL/GenBank/DDBJ whole genome shotgun (WGS) entry which is preliminary data.</text>
</comment>
<sequence length="161" mass="18147">MKRKIVIITTIILISCLWVVVTINFNRPSLQPVQDETQSSQQPRPKFTDQQIGVLAGLAISPDWLKQNIAANQLVYGIVKPSDTVPAGVNDYSYLVATDDQDGTAIFFKVEGQTVIIKYTSQRNAKLKTKDLTLAQLRKEFYQTRSQKKQVDNYVAGLRTE</sequence>
<feature type="domain" description="Lreu-0056-like" evidence="1">
    <location>
        <begin position="48"/>
        <end position="159"/>
    </location>
</feature>
<dbReference type="CDD" id="cd15778">
    <property type="entry name" value="Lreu_0056_like"/>
    <property type="match status" value="1"/>
</dbReference>
<evidence type="ECO:0000313" key="7">
    <source>
        <dbReference type="Proteomes" id="UP000452188"/>
    </source>
</evidence>
<evidence type="ECO:0000313" key="5">
    <source>
        <dbReference type="Proteomes" id="UP000095141"/>
    </source>
</evidence>
<dbReference type="PROSITE" id="PS51257">
    <property type="entry name" value="PROKAR_LIPOPROTEIN"/>
    <property type="match status" value="1"/>
</dbReference>
<proteinExistence type="predicted"/>
<dbReference type="EMBL" id="MCNS01000009">
    <property type="protein sequence ID" value="OCX47680.1"/>
    <property type="molecule type" value="Genomic_DNA"/>
</dbReference>
<accession>A0A1C1ZG50</accession>
<organism evidence="2 6">
    <name type="scientific">Limosilactobacillus reuteri</name>
    <name type="common">Lactobacillus reuteri</name>
    <dbReference type="NCBI Taxonomy" id="1598"/>
    <lineage>
        <taxon>Bacteria</taxon>
        <taxon>Bacillati</taxon>
        <taxon>Bacillota</taxon>
        <taxon>Bacilli</taxon>
        <taxon>Lactobacillales</taxon>
        <taxon>Lactobacillaceae</taxon>
        <taxon>Limosilactobacillus</taxon>
    </lineage>
</organism>
<dbReference type="Gene3D" id="3.30.1460.60">
    <property type="match status" value="1"/>
</dbReference>
<dbReference type="Pfam" id="PF22125">
    <property type="entry name" value="Lreu_0056_like"/>
    <property type="match status" value="1"/>
</dbReference>
<reference evidence="4 5" key="1">
    <citation type="submission" date="2016-08" db="EMBL/GenBank/DDBJ databases">
        <title>Probiotic bacterium isolated from chicken gut.</title>
        <authorList>
            <person name="Levy J.L."/>
            <person name="Hassan H.M."/>
            <person name="Mendoza M.A."/>
        </authorList>
    </citation>
    <scope>NUCLEOTIDE SEQUENCE [LARGE SCALE GENOMIC DNA]</scope>
    <source>
        <strain evidence="4 5">P43</strain>
    </source>
</reference>
<evidence type="ECO:0000313" key="2">
    <source>
        <dbReference type="EMBL" id="MRG68851.1"/>
    </source>
</evidence>
<dbReference type="AlphaFoldDB" id="A0A1C1ZG50"/>
<dbReference type="Proteomes" id="UP000430985">
    <property type="component" value="Unassembled WGS sequence"/>
</dbReference>
<evidence type="ECO:0000313" key="4">
    <source>
        <dbReference type="EMBL" id="OCX47680.1"/>
    </source>
</evidence>
<evidence type="ECO:0000313" key="6">
    <source>
        <dbReference type="Proteomes" id="UP000430985"/>
    </source>
</evidence>
<dbReference type="InterPro" id="IPR054365">
    <property type="entry name" value="Lreu_0056-like"/>
</dbReference>
<dbReference type="EMBL" id="WJMV01000004">
    <property type="protein sequence ID" value="MRG74635.1"/>
    <property type="molecule type" value="Genomic_DNA"/>
</dbReference>
<gene>
    <name evidence="4" type="ORF">BFD03_06365</name>
    <name evidence="3" type="ORF">GIX79_02465</name>
    <name evidence="2" type="ORF">GIX83_03180</name>
</gene>
<dbReference type="Proteomes" id="UP000452188">
    <property type="component" value="Unassembled WGS sequence"/>
</dbReference>
<dbReference type="Proteomes" id="UP000095141">
    <property type="component" value="Unassembled WGS sequence"/>
</dbReference>
<evidence type="ECO:0000259" key="1">
    <source>
        <dbReference type="Pfam" id="PF22125"/>
    </source>
</evidence>